<dbReference type="Pfam" id="PF13009">
    <property type="entry name" value="Integrase_2"/>
    <property type="match status" value="1"/>
</dbReference>
<protein>
    <recommendedName>
        <fullName evidence="3">Integrase</fullName>
    </recommendedName>
</protein>
<reference evidence="1 2" key="1">
    <citation type="submission" date="2020-03" db="EMBL/GenBank/DDBJ databases">
        <title>Draft genome sequence of environmentally isolated cultures.</title>
        <authorList>
            <person name="Wilson H.S."/>
            <person name="De Leon M.E."/>
        </authorList>
    </citation>
    <scope>NUCLEOTIDE SEQUENCE [LARGE SCALE GENOMIC DNA]</scope>
    <source>
        <strain evidence="1 2">HSC-31F16</strain>
    </source>
</reference>
<sequence>MSNECLPIPRSYDLTLSWIVDMYGSEWKPWQELASQWLALHETSVSQRLQALTWFLENYLVALGLPSPPTQILVRDFEAPSFIRQLTEPVQLSGRAKGYRRKDSAVRINNIVSEFLDWVLQEQHAMDDDEGRTLASSGYRNPIPRLAFGSSMPVPTESVRTPLPYRYISELRQILCPKPEGHFRDWVWAHAKRKDEREGGDWIPVYYDQIDPDDPDCVWRSRIAPKHNSNLADIGNRRKVVEIWSPVRAVILYLKLELPLRTFQVRLLDSGEADTWRYIRGEWSANAGPLAQGTPSKPWQRGVFRRLIYGDDVQVGLYVNTNKTADLGKDMLDRGYVIPWRHERVLYWLEKLRNWQEKYNPIGRSTPWADLLPKHLDDVKSPQLLQRMGGSCFLFRNAAADQLEDRAKPIPSSQVVDLWIKLLRELEKRCRDRDEYSRSGEPLSFVKEGSRRACHYPLHALRVSLLTSFAIEGGVPIPILSKLVAGHSRIIMTLYYTKVGQAHMNAIMDEAEQRLIDREQAQFERFLLNADYQQIKSMTVFHDESGLGMIDQSRRPSSWEVLDKGICPVACAGCHNGGQMLKAPSSGYGGIYEAVPKDSQGNPRNCVRCRWFVTGPAFLAGLVAHFNSLSYEASETATRYGRYEKLVSTLENEQWDCSVLGRPFLQQSELARLHLLLAQEAERADAVMNDMHATMKLIKRCLELTKSEPGRENPSAIHLIGSDDLRQMHVSLRETNGELHQLEVVCRNAVVFPNYDATRAVLRRSQVIDAMLQLYKRPPVLLRLAPEEQLHVGNAVMRLIETRTGSLESAVHFVSAENALVDVGILDDIERLAIAAGELVEQVTLPDWSQFV</sequence>
<proteinExistence type="predicted"/>
<accession>A0ABX0L634</accession>
<dbReference type="EMBL" id="JAAOMA010000004">
    <property type="protein sequence ID" value="NHR04483.1"/>
    <property type="molecule type" value="Genomic_DNA"/>
</dbReference>
<evidence type="ECO:0008006" key="3">
    <source>
        <dbReference type="Google" id="ProtNLM"/>
    </source>
</evidence>
<organism evidence="1 2">
    <name type="scientific">Chromobacterium fluminis</name>
    <dbReference type="NCBI Taxonomy" id="3044269"/>
    <lineage>
        <taxon>Bacteria</taxon>
        <taxon>Pseudomonadati</taxon>
        <taxon>Pseudomonadota</taxon>
        <taxon>Betaproteobacteria</taxon>
        <taxon>Neisseriales</taxon>
        <taxon>Chromobacteriaceae</taxon>
        <taxon>Chromobacterium</taxon>
    </lineage>
</organism>
<dbReference type="RefSeq" id="WP_166450995.1">
    <property type="nucleotide sequence ID" value="NZ_JAAOMA010000004.1"/>
</dbReference>
<evidence type="ECO:0000313" key="1">
    <source>
        <dbReference type="EMBL" id="NHR04483.1"/>
    </source>
</evidence>
<evidence type="ECO:0000313" key="2">
    <source>
        <dbReference type="Proteomes" id="UP001515641"/>
    </source>
</evidence>
<comment type="caution">
    <text evidence="1">The sequence shown here is derived from an EMBL/GenBank/DDBJ whole genome shotgun (WGS) entry which is preliminary data.</text>
</comment>
<gene>
    <name evidence="1" type="ORF">HA052_04665</name>
</gene>
<name>A0ABX0L634_9NEIS</name>
<keyword evidence="2" id="KW-1185">Reference proteome</keyword>
<dbReference type="Proteomes" id="UP001515641">
    <property type="component" value="Unassembled WGS sequence"/>
</dbReference>
<dbReference type="InterPro" id="IPR024965">
    <property type="entry name" value="Putative_integrase"/>
</dbReference>